<name>A0ABW6PV41_9NOCA</name>
<feature type="domain" description="SnoaL-like" evidence="1">
    <location>
        <begin position="11"/>
        <end position="141"/>
    </location>
</feature>
<gene>
    <name evidence="2" type="ORF">ACFYTF_26050</name>
</gene>
<organism evidence="2 3">
    <name type="scientific">Nocardia thailandica</name>
    <dbReference type="NCBI Taxonomy" id="257275"/>
    <lineage>
        <taxon>Bacteria</taxon>
        <taxon>Bacillati</taxon>
        <taxon>Actinomycetota</taxon>
        <taxon>Actinomycetes</taxon>
        <taxon>Mycobacteriales</taxon>
        <taxon>Nocardiaceae</taxon>
        <taxon>Nocardia</taxon>
    </lineage>
</organism>
<protein>
    <submittedName>
        <fullName evidence="2">Nuclear transport factor 2 family protein</fullName>
    </submittedName>
</protein>
<dbReference type="InterPro" id="IPR032710">
    <property type="entry name" value="NTF2-like_dom_sf"/>
</dbReference>
<dbReference type="EMBL" id="JBIAMX010000020">
    <property type="protein sequence ID" value="MFF0546301.1"/>
    <property type="molecule type" value="Genomic_DNA"/>
</dbReference>
<proteinExistence type="predicted"/>
<evidence type="ECO:0000259" key="1">
    <source>
        <dbReference type="Pfam" id="PF13577"/>
    </source>
</evidence>
<reference evidence="2 3" key="1">
    <citation type="submission" date="2024-10" db="EMBL/GenBank/DDBJ databases">
        <title>The Natural Products Discovery Center: Release of the First 8490 Sequenced Strains for Exploring Actinobacteria Biosynthetic Diversity.</title>
        <authorList>
            <person name="Kalkreuter E."/>
            <person name="Kautsar S.A."/>
            <person name="Yang D."/>
            <person name="Bader C.D."/>
            <person name="Teijaro C.N."/>
            <person name="Fluegel L."/>
            <person name="Davis C.M."/>
            <person name="Simpson J.R."/>
            <person name="Lauterbach L."/>
            <person name="Steele A.D."/>
            <person name="Gui C."/>
            <person name="Meng S."/>
            <person name="Li G."/>
            <person name="Viehrig K."/>
            <person name="Ye F."/>
            <person name="Su P."/>
            <person name="Kiefer A.F."/>
            <person name="Nichols A."/>
            <person name="Cepeda A.J."/>
            <person name="Yan W."/>
            <person name="Fan B."/>
            <person name="Jiang Y."/>
            <person name="Adhikari A."/>
            <person name="Zheng C.-J."/>
            <person name="Schuster L."/>
            <person name="Cowan T.M."/>
            <person name="Smanski M.J."/>
            <person name="Chevrette M.G."/>
            <person name="De Carvalho L.P.S."/>
            <person name="Shen B."/>
        </authorList>
    </citation>
    <scope>NUCLEOTIDE SEQUENCE [LARGE SCALE GENOMIC DNA]</scope>
    <source>
        <strain evidence="2 3">NPDC004045</strain>
    </source>
</reference>
<evidence type="ECO:0000313" key="2">
    <source>
        <dbReference type="EMBL" id="MFF0546301.1"/>
    </source>
</evidence>
<dbReference type="RefSeq" id="WP_387702689.1">
    <property type="nucleotide sequence ID" value="NZ_JBIAMX010000020.1"/>
</dbReference>
<dbReference type="Gene3D" id="3.10.450.50">
    <property type="match status" value="1"/>
</dbReference>
<sequence length="156" mass="17902">MTCAHTELLETIAAERAIFRTFHEFFRIADTRESERFAEVFTPDALIEYRIMPGPVVRFHGGEEFTTYMSRVPRELRAPVAHVVGQATIDWTDQGPLLTAYATVWHWFTTAADRPADWTVIGLVRDRFEQYEGRWLIAHRDVRPVAGRVAVGRSPA</sequence>
<dbReference type="Proteomes" id="UP001601444">
    <property type="component" value="Unassembled WGS sequence"/>
</dbReference>
<dbReference type="SUPFAM" id="SSF54427">
    <property type="entry name" value="NTF2-like"/>
    <property type="match status" value="1"/>
</dbReference>
<keyword evidence="3" id="KW-1185">Reference proteome</keyword>
<accession>A0ABW6PV41</accession>
<comment type="caution">
    <text evidence="2">The sequence shown here is derived from an EMBL/GenBank/DDBJ whole genome shotgun (WGS) entry which is preliminary data.</text>
</comment>
<dbReference type="InterPro" id="IPR037401">
    <property type="entry name" value="SnoaL-like"/>
</dbReference>
<evidence type="ECO:0000313" key="3">
    <source>
        <dbReference type="Proteomes" id="UP001601444"/>
    </source>
</evidence>
<dbReference type="Pfam" id="PF13577">
    <property type="entry name" value="SnoaL_4"/>
    <property type="match status" value="1"/>
</dbReference>